<feature type="region of interest" description="Disordered" evidence="1">
    <location>
        <begin position="1"/>
        <end position="53"/>
    </location>
</feature>
<protein>
    <submittedName>
        <fullName evidence="2">Uncharacterized protein</fullName>
    </submittedName>
</protein>
<dbReference type="EMBL" id="NCVQ01000004">
    <property type="protein sequence ID" value="PWZ32702.1"/>
    <property type="molecule type" value="Genomic_DNA"/>
</dbReference>
<accession>A0A3L6FHL9</accession>
<proteinExistence type="predicted"/>
<reference evidence="2" key="1">
    <citation type="journal article" date="2018" name="Nat. Genet.">
        <title>Extensive intraspecific gene order and gene structural variations between Mo17 and other maize genomes.</title>
        <authorList>
            <person name="Sun S."/>
            <person name="Zhou Y."/>
            <person name="Chen J."/>
            <person name="Shi J."/>
            <person name="Zhao H."/>
            <person name="Zhao H."/>
            <person name="Song W."/>
            <person name="Zhang M."/>
            <person name="Cui Y."/>
            <person name="Dong X."/>
            <person name="Liu H."/>
            <person name="Ma X."/>
            <person name="Jiao Y."/>
            <person name="Wang B."/>
            <person name="Wei X."/>
            <person name="Stein J.C."/>
            <person name="Glaubitz J.C."/>
            <person name="Lu F."/>
            <person name="Yu G."/>
            <person name="Liang C."/>
            <person name="Fengler K."/>
            <person name="Li B."/>
            <person name="Rafalski A."/>
            <person name="Schnable P.S."/>
            <person name="Ware D.H."/>
            <person name="Buckler E.S."/>
            <person name="Lai J."/>
        </authorList>
    </citation>
    <scope>NUCLEOTIDE SEQUENCE [LARGE SCALE GENOMIC DNA]</scope>
    <source>
        <tissue evidence="2">Seedling</tissue>
    </source>
</reference>
<dbReference type="Proteomes" id="UP000251960">
    <property type="component" value="Chromosome 3"/>
</dbReference>
<comment type="caution">
    <text evidence="2">The sequence shown here is derived from an EMBL/GenBank/DDBJ whole genome shotgun (WGS) entry which is preliminary data.</text>
</comment>
<organism evidence="2">
    <name type="scientific">Zea mays</name>
    <name type="common">Maize</name>
    <dbReference type="NCBI Taxonomy" id="4577"/>
    <lineage>
        <taxon>Eukaryota</taxon>
        <taxon>Viridiplantae</taxon>
        <taxon>Streptophyta</taxon>
        <taxon>Embryophyta</taxon>
        <taxon>Tracheophyta</taxon>
        <taxon>Spermatophyta</taxon>
        <taxon>Magnoliopsida</taxon>
        <taxon>Liliopsida</taxon>
        <taxon>Poales</taxon>
        <taxon>Poaceae</taxon>
        <taxon>PACMAD clade</taxon>
        <taxon>Panicoideae</taxon>
        <taxon>Andropogonodae</taxon>
        <taxon>Andropogoneae</taxon>
        <taxon>Tripsacinae</taxon>
        <taxon>Zea</taxon>
    </lineage>
</organism>
<name>A0A3L6FHL9_MAIZE</name>
<feature type="compositionally biased region" description="Basic and acidic residues" evidence="1">
    <location>
        <begin position="43"/>
        <end position="53"/>
    </location>
</feature>
<evidence type="ECO:0000313" key="2">
    <source>
        <dbReference type="EMBL" id="PWZ32702.1"/>
    </source>
</evidence>
<sequence length="143" mass="16219">MRSVSSGHRRRASAVNSGSRSSTFRNVSFRPRPRERRPPVGHLVDEHPERPPVDRELVPVAAHHLRRHVLLGAHERERPLPRPAAAEQKLESFLPRSIGDTLARLRLLDLVGAAVDSFAQVPGEVARFPPVRRWTRSPRTRFS</sequence>
<gene>
    <name evidence="2" type="ORF">Zm00014a_029038</name>
</gene>
<dbReference type="AlphaFoldDB" id="A0A3L6FHL9"/>
<evidence type="ECO:0000256" key="1">
    <source>
        <dbReference type="SAM" id="MobiDB-lite"/>
    </source>
</evidence>
<feature type="compositionally biased region" description="Polar residues" evidence="1">
    <location>
        <begin position="14"/>
        <end position="26"/>
    </location>
</feature>